<organism evidence="2 3">
    <name type="scientific">miscellaneous Crenarchaeota group-1 archaeon SG8-32-1</name>
    <dbReference type="NCBI Taxonomy" id="1685124"/>
    <lineage>
        <taxon>Archaea</taxon>
        <taxon>Candidatus Bathyarchaeota</taxon>
        <taxon>MCG-1</taxon>
    </lineage>
</organism>
<dbReference type="Gene3D" id="3.50.50.60">
    <property type="entry name" value="FAD/NAD(P)-binding domain"/>
    <property type="match status" value="2"/>
</dbReference>
<dbReference type="GO" id="GO:0051536">
    <property type="term" value="F:iron-sulfur cluster binding"/>
    <property type="evidence" value="ECO:0007669"/>
    <property type="project" value="InterPro"/>
</dbReference>
<dbReference type="Proteomes" id="UP000037237">
    <property type="component" value="Unassembled WGS sequence"/>
</dbReference>
<dbReference type="Pfam" id="PF07992">
    <property type="entry name" value="Pyr_redox_2"/>
    <property type="match status" value="1"/>
</dbReference>
<evidence type="ECO:0000259" key="1">
    <source>
        <dbReference type="PROSITE" id="PS51379"/>
    </source>
</evidence>
<evidence type="ECO:0000313" key="2">
    <source>
        <dbReference type="EMBL" id="KON32144.1"/>
    </source>
</evidence>
<proteinExistence type="predicted"/>
<dbReference type="InterPro" id="IPR023753">
    <property type="entry name" value="FAD/NAD-binding_dom"/>
</dbReference>
<feature type="domain" description="4Fe-4S ferredoxin-type" evidence="1">
    <location>
        <begin position="23"/>
        <end position="56"/>
    </location>
</feature>
<dbReference type="Pfam" id="PF14691">
    <property type="entry name" value="Fer4_20"/>
    <property type="match status" value="1"/>
</dbReference>
<dbReference type="InterPro" id="IPR017896">
    <property type="entry name" value="4Fe4S_Fe-S-bd"/>
</dbReference>
<dbReference type="GO" id="GO:0016491">
    <property type="term" value="F:oxidoreductase activity"/>
    <property type="evidence" value="ECO:0007669"/>
    <property type="project" value="InterPro"/>
</dbReference>
<dbReference type="InterPro" id="IPR036188">
    <property type="entry name" value="FAD/NAD-bd_sf"/>
</dbReference>
<dbReference type="PROSITE" id="PS51379">
    <property type="entry name" value="4FE4S_FER_2"/>
    <property type="match status" value="1"/>
</dbReference>
<dbReference type="SUPFAM" id="SSF46548">
    <property type="entry name" value="alpha-helical ferredoxin"/>
    <property type="match status" value="1"/>
</dbReference>
<dbReference type="PRINTS" id="PR00419">
    <property type="entry name" value="ADXRDTASE"/>
</dbReference>
<dbReference type="EMBL" id="LFWU01000076">
    <property type="protein sequence ID" value="KON32144.1"/>
    <property type="molecule type" value="Genomic_DNA"/>
</dbReference>
<reference evidence="2 3" key="1">
    <citation type="submission" date="2015-06" db="EMBL/GenBank/DDBJ databases">
        <title>New insights into the roles of widespread benthic archaea in carbon and nitrogen cycling.</title>
        <authorList>
            <person name="Lazar C.S."/>
            <person name="Baker B.J."/>
            <person name="Seitz K.W."/>
            <person name="Hyde A.S."/>
            <person name="Dick G.J."/>
            <person name="Hinrichs K.-U."/>
            <person name="Teske A.P."/>
        </authorList>
    </citation>
    <scope>NUCLEOTIDE SEQUENCE [LARGE SCALE GENOMIC DNA]</scope>
    <source>
        <strain evidence="2">SG8-32-1</strain>
    </source>
</reference>
<dbReference type="SUPFAM" id="SSF51971">
    <property type="entry name" value="Nucleotide-binding domain"/>
    <property type="match status" value="1"/>
</dbReference>
<accession>A0A0M0BUM5</accession>
<gene>
    <name evidence="2" type="ORF">AC477_03330</name>
</gene>
<comment type="caution">
    <text evidence="2">The sequence shown here is derived from an EMBL/GenBank/DDBJ whole genome shotgun (WGS) entry which is preliminary data.</text>
</comment>
<protein>
    <submittedName>
        <fullName evidence="2">Dihydropyrimidine dehydrogenase</fullName>
    </submittedName>
</protein>
<dbReference type="Gene3D" id="1.10.1060.10">
    <property type="entry name" value="Alpha-helical ferredoxin"/>
    <property type="match status" value="1"/>
</dbReference>
<sequence length="359" mass="39450">MAKQDVLDRIHNFYEVALGYNEEEAVIEAERCLQCPNPLCVKGCPVDISIPEFIKEIKEKNFVAASQKIKEKNSLPAVCGRVCPQENQCQKFCVLGKMGDPISIGRLERFASDYERKEGVSIPEKETAPVTGKVAIIGSGPAGLTTAADLVKLGHEVVMFESLHSAGGVLMYGIPEFRLPKEIVQTEVDYIKKLGVDVKTNYTIGRIYTIDELFADGFDAVFVGSGAGLPNFMGIEGENLGGVYSANEFLIRVNLMKGYLFPEYDTPIRIGKNVAVIGGGNVAMDSARCSLRLGAEKVYIVYRRSREELPAREEEAENAEEEGIIFKLLTNPTKFIGDETGWVKGMECIKMELGEPDAS</sequence>
<dbReference type="AlphaFoldDB" id="A0A0M0BUM5"/>
<dbReference type="InterPro" id="IPR006004">
    <property type="entry name" value="SudA-like"/>
</dbReference>
<dbReference type="PANTHER" id="PTHR42783:SF3">
    <property type="entry name" value="GLUTAMATE SYNTHASE [NADPH] SMALL CHAIN-RELATED"/>
    <property type="match status" value="1"/>
</dbReference>
<dbReference type="PANTHER" id="PTHR42783">
    <property type="entry name" value="GLUTAMATE SYNTHASE [NADPH] SMALL CHAIN"/>
    <property type="match status" value="1"/>
</dbReference>
<dbReference type="NCBIfam" id="TIGR01316">
    <property type="entry name" value="gltA"/>
    <property type="match status" value="1"/>
</dbReference>
<name>A0A0M0BUM5_9ARCH</name>
<feature type="non-terminal residue" evidence="2">
    <location>
        <position position="359"/>
    </location>
</feature>
<dbReference type="InterPro" id="IPR028261">
    <property type="entry name" value="DPD_II"/>
</dbReference>
<evidence type="ECO:0000313" key="3">
    <source>
        <dbReference type="Proteomes" id="UP000037237"/>
    </source>
</evidence>
<dbReference type="InterPro" id="IPR009051">
    <property type="entry name" value="Helical_ferredxn"/>
</dbReference>